<evidence type="ECO:0000313" key="1">
    <source>
        <dbReference type="EMBL" id="PIM50581.1"/>
    </source>
</evidence>
<evidence type="ECO:0000313" key="2">
    <source>
        <dbReference type="Proteomes" id="UP000231501"/>
    </source>
</evidence>
<reference evidence="1 2" key="1">
    <citation type="submission" date="2017-11" db="EMBL/GenBank/DDBJ databases">
        <title>Draft genome sequence of Mitsuaria sp. HWN-4.</title>
        <authorList>
            <person name="Gundlapally S.R."/>
        </authorList>
    </citation>
    <scope>NUCLEOTIDE SEQUENCE [LARGE SCALE GENOMIC DNA]</scope>
    <source>
        <strain evidence="1 2">HWN-4</strain>
    </source>
</reference>
<keyword evidence="2" id="KW-1185">Reference proteome</keyword>
<dbReference type="EMBL" id="PEOG01000119">
    <property type="protein sequence ID" value="PIM50581.1"/>
    <property type="molecule type" value="Genomic_DNA"/>
</dbReference>
<accession>A0A2G9C2D5</accession>
<protein>
    <submittedName>
        <fullName evidence="1">Uncharacterized protein</fullName>
    </submittedName>
</protein>
<comment type="caution">
    <text evidence="1">The sequence shown here is derived from an EMBL/GenBank/DDBJ whole genome shotgun (WGS) entry which is preliminary data.</text>
</comment>
<sequence length="72" mass="7534">MNVSGLSVGGCVAGVMPNLTLPPNSLFKTHSEPGSKYLVETDRAIGWTSESDCTGLPSDTEPKSVPLLALKM</sequence>
<name>A0A2G9C2D5_9BURK</name>
<dbReference type="AlphaFoldDB" id="A0A2G9C2D5"/>
<dbReference type="Proteomes" id="UP000231501">
    <property type="component" value="Unassembled WGS sequence"/>
</dbReference>
<organism evidence="1 2">
    <name type="scientific">Roseateles chitinivorans</name>
    <dbReference type="NCBI Taxonomy" id="2917965"/>
    <lineage>
        <taxon>Bacteria</taxon>
        <taxon>Pseudomonadati</taxon>
        <taxon>Pseudomonadota</taxon>
        <taxon>Betaproteobacteria</taxon>
        <taxon>Burkholderiales</taxon>
        <taxon>Sphaerotilaceae</taxon>
        <taxon>Roseateles</taxon>
    </lineage>
</organism>
<proteinExistence type="predicted"/>
<gene>
    <name evidence="1" type="ORF">CS062_24245</name>
</gene>